<dbReference type="Pfam" id="PF02179">
    <property type="entry name" value="BAG"/>
    <property type="match status" value="1"/>
</dbReference>
<dbReference type="GO" id="GO:0005829">
    <property type="term" value="C:cytosol"/>
    <property type="evidence" value="ECO:0007669"/>
    <property type="project" value="TreeGrafter"/>
</dbReference>
<organism evidence="3 4">
    <name type="scientific">Podila minutissima</name>
    <dbReference type="NCBI Taxonomy" id="64525"/>
    <lineage>
        <taxon>Eukaryota</taxon>
        <taxon>Fungi</taxon>
        <taxon>Fungi incertae sedis</taxon>
        <taxon>Mucoromycota</taxon>
        <taxon>Mortierellomycotina</taxon>
        <taxon>Mortierellomycetes</taxon>
        <taxon>Mortierellales</taxon>
        <taxon>Mortierellaceae</taxon>
        <taxon>Podila</taxon>
    </lineage>
</organism>
<dbReference type="InterPro" id="IPR036533">
    <property type="entry name" value="BAG_dom_sf"/>
</dbReference>
<gene>
    <name evidence="3" type="ORF">BG006_004126</name>
</gene>
<comment type="caution">
    <text evidence="3">The sequence shown here is derived from an EMBL/GenBank/DDBJ whole genome shotgun (WGS) entry which is preliminary data.</text>
</comment>
<dbReference type="InterPro" id="IPR003103">
    <property type="entry name" value="BAG_domain"/>
</dbReference>
<feature type="domain" description="BAG" evidence="2">
    <location>
        <begin position="170"/>
        <end position="224"/>
    </location>
</feature>
<dbReference type="SUPFAM" id="SSF54236">
    <property type="entry name" value="Ubiquitin-like"/>
    <property type="match status" value="1"/>
</dbReference>
<name>A0A9P5SLF7_9FUNG</name>
<dbReference type="Gene3D" id="3.10.20.90">
    <property type="entry name" value="Phosphatidylinositol 3-kinase Catalytic Subunit, Chain A, domain 1"/>
    <property type="match status" value="1"/>
</dbReference>
<keyword evidence="4" id="KW-1185">Reference proteome</keyword>
<evidence type="ECO:0000313" key="4">
    <source>
        <dbReference type="Proteomes" id="UP000696485"/>
    </source>
</evidence>
<evidence type="ECO:0000313" key="3">
    <source>
        <dbReference type="EMBL" id="KAF9332968.1"/>
    </source>
</evidence>
<sequence length="234" mass="26193">MDINGTSILAIPKNLFSLEHQQYDPKTVLNIRWGSEKYTIDFPGKILGHIKLGELREICKDLTGVPLGGLTLSLGGTTMKDDNAPLSCFGVKPDGKVIVDGYKPTEEDIKQMTTNGDPEEYALILRIQSSLARTQEFVAEYVTKFEQDVETYIQSKPAPFSFQSMPPARKRLQDTHGMLSENLLQSLLRLDGVTCQPDFEVARVKRREAVKETQKLLDHVDGINARVKKTDVKA</sequence>
<accession>A0A9P5SLF7</accession>
<dbReference type="PANTHER" id="PTHR12329">
    <property type="entry name" value="BCL2-ASSOCIATED ATHANOGENE"/>
    <property type="match status" value="1"/>
</dbReference>
<dbReference type="GO" id="GO:0000774">
    <property type="term" value="F:adenyl-nucleotide exchange factor activity"/>
    <property type="evidence" value="ECO:0007669"/>
    <property type="project" value="TreeGrafter"/>
</dbReference>
<dbReference type="AlphaFoldDB" id="A0A9P5SLF7"/>
<dbReference type="GO" id="GO:0050821">
    <property type="term" value="P:protein stabilization"/>
    <property type="evidence" value="ECO:0007669"/>
    <property type="project" value="TreeGrafter"/>
</dbReference>
<dbReference type="GO" id="GO:0051087">
    <property type="term" value="F:protein-folding chaperone binding"/>
    <property type="evidence" value="ECO:0007669"/>
    <property type="project" value="InterPro"/>
</dbReference>
<protein>
    <recommendedName>
        <fullName evidence="2">BAG domain-containing protein</fullName>
    </recommendedName>
</protein>
<dbReference type="GO" id="GO:0016020">
    <property type="term" value="C:membrane"/>
    <property type="evidence" value="ECO:0007669"/>
    <property type="project" value="TreeGrafter"/>
</dbReference>
<dbReference type="InterPro" id="IPR029071">
    <property type="entry name" value="Ubiquitin-like_domsf"/>
</dbReference>
<dbReference type="SUPFAM" id="SSF63491">
    <property type="entry name" value="BAG domain"/>
    <property type="match status" value="1"/>
</dbReference>
<dbReference type="Gene3D" id="1.20.58.120">
    <property type="entry name" value="BAG domain"/>
    <property type="match status" value="1"/>
</dbReference>
<dbReference type="PANTHER" id="PTHR12329:SF16">
    <property type="entry name" value="BAG FAMILY MOLECULAR CHAPERONE REGULATOR 1"/>
    <property type="match status" value="1"/>
</dbReference>
<reference evidence="3" key="1">
    <citation type="journal article" date="2020" name="Fungal Divers.">
        <title>Resolving the Mortierellaceae phylogeny through synthesis of multi-gene phylogenetics and phylogenomics.</title>
        <authorList>
            <person name="Vandepol N."/>
            <person name="Liber J."/>
            <person name="Desiro A."/>
            <person name="Na H."/>
            <person name="Kennedy M."/>
            <person name="Barry K."/>
            <person name="Grigoriev I.V."/>
            <person name="Miller A.N."/>
            <person name="O'Donnell K."/>
            <person name="Stajich J.E."/>
            <person name="Bonito G."/>
        </authorList>
    </citation>
    <scope>NUCLEOTIDE SEQUENCE</scope>
    <source>
        <strain evidence="3">NVP1</strain>
    </source>
</reference>
<evidence type="ECO:0000256" key="1">
    <source>
        <dbReference type="ARBA" id="ARBA00023186"/>
    </source>
</evidence>
<dbReference type="GO" id="GO:0005634">
    <property type="term" value="C:nucleus"/>
    <property type="evidence" value="ECO:0007669"/>
    <property type="project" value="TreeGrafter"/>
</dbReference>
<proteinExistence type="predicted"/>
<dbReference type="Proteomes" id="UP000696485">
    <property type="component" value="Unassembled WGS sequence"/>
</dbReference>
<dbReference type="EMBL" id="JAAAUY010000229">
    <property type="protein sequence ID" value="KAF9332968.1"/>
    <property type="molecule type" value="Genomic_DNA"/>
</dbReference>
<dbReference type="PROSITE" id="PS51035">
    <property type="entry name" value="BAG"/>
    <property type="match status" value="1"/>
</dbReference>
<dbReference type="InterPro" id="IPR039773">
    <property type="entry name" value="BAG_chaperone_regulator"/>
</dbReference>
<evidence type="ECO:0000259" key="2">
    <source>
        <dbReference type="PROSITE" id="PS51035"/>
    </source>
</evidence>
<keyword evidence="1" id="KW-0143">Chaperone</keyword>